<dbReference type="AlphaFoldDB" id="A0A511MSD9"/>
<accession>A0A511MSD9</accession>
<dbReference type="EMBL" id="BJXA01000100">
    <property type="protein sequence ID" value="GEM43480.1"/>
    <property type="molecule type" value="Genomic_DNA"/>
</dbReference>
<evidence type="ECO:0000313" key="2">
    <source>
        <dbReference type="Proteomes" id="UP000321424"/>
    </source>
</evidence>
<evidence type="ECO:0000313" key="1">
    <source>
        <dbReference type="EMBL" id="GEM43480.1"/>
    </source>
</evidence>
<dbReference type="OrthoDB" id="6635957at2"/>
<dbReference type="Gene3D" id="1.20.910.10">
    <property type="entry name" value="Heme oxygenase-like"/>
    <property type="match status" value="1"/>
</dbReference>
<dbReference type="SMART" id="SM01236">
    <property type="entry name" value="Haem_oxygenase_2"/>
    <property type="match status" value="1"/>
</dbReference>
<dbReference type="InterPro" id="IPR016084">
    <property type="entry name" value="Haem_Oase-like_multi-hlx"/>
</dbReference>
<comment type="caution">
    <text evidence="1">The sequence shown here is derived from an EMBL/GenBank/DDBJ whole genome shotgun (WGS) entry which is preliminary data.</text>
</comment>
<evidence type="ECO:0008006" key="3">
    <source>
        <dbReference type="Google" id="ProtNLM"/>
    </source>
</evidence>
<proteinExistence type="predicted"/>
<name>A0A511MSD9_9NOCA</name>
<sequence length="730" mass="80152">MSSDALTRPLDTSTSLPPRRFEFSHAAAAAADRVLASGADAVWHQLLMEQENEASVVLARRIIGAFLDAIPEPAGRDLTAEDIADEVAAAGIRLRPLIDTLFSRDAATRRIVLRQRAPIALLDGCWNDIVSQPATQPSGIVNQLVAHSFLLHGAGEPGQAVGQLRRRAMAAEGVFLPELTAREFLSATQARPLTAHSASFYLALSRLPANFLPEIVAVHYAFDMMAVDDHLLGMGCRQLPRLDRIIPDFLGYARISGTAATDVPRLLRAIRLVIRLETEHIGSLVDLAHWHDRLSLDERVGRIIARHARYAGTQHGGVRIGGRKLSDALADPDLDVAQFVSELRGSRQLRTGPGGGNRLLDAIKFGGPMFGIFDDAEAEVLTAWSEAVAAGEPAGPAAGACTAGDDEARNWDAAIAAFHPADVDLVTVDPRDAARWQPRELFHRLVNIENYPGTITRARNYADQVLERAELLFTEGASGRYTDASWFDYSAGALLERVENIYWRKLIGPYRPLDEIPDRDAVIENQKRYALAALVDGAWLHRIGNAGRLDRPGVAALHAIHADEMGRGDLAKNHITLINRVLASMSIELPHIREREFINERVLPDLPYAFANHQLSLGLFPDCRYPEILGFTLGIELFGLGEVRLHEIQKLRHHGLDTCYEEAHLTIDNVSAGHARQAADIINSYVDSVGRNAGSAAVAGEWRRVWRGYASFALFVEADLVRKLMVRNAN</sequence>
<keyword evidence="2" id="KW-1185">Reference proteome</keyword>
<reference evidence="1 2" key="1">
    <citation type="submission" date="2019-07" db="EMBL/GenBank/DDBJ databases">
        <title>Whole genome shotgun sequence of Nocardia ninae NBRC 108245.</title>
        <authorList>
            <person name="Hosoyama A."/>
            <person name="Uohara A."/>
            <person name="Ohji S."/>
            <person name="Ichikawa N."/>
        </authorList>
    </citation>
    <scope>NUCLEOTIDE SEQUENCE [LARGE SCALE GENOMIC DNA]</scope>
    <source>
        <strain evidence="1 2">NBRC 108245</strain>
    </source>
</reference>
<dbReference type="RefSeq" id="WP_147142210.1">
    <property type="nucleotide sequence ID" value="NZ_BJXA01000100.1"/>
</dbReference>
<protein>
    <recommendedName>
        <fullName evidence="3">Iron-containing redox enzyme family protein</fullName>
    </recommendedName>
</protein>
<gene>
    <name evidence="1" type="ORF">NN4_79990</name>
</gene>
<dbReference type="Proteomes" id="UP000321424">
    <property type="component" value="Unassembled WGS sequence"/>
</dbReference>
<organism evidence="1 2">
    <name type="scientific">Nocardia ninae NBRC 108245</name>
    <dbReference type="NCBI Taxonomy" id="1210091"/>
    <lineage>
        <taxon>Bacteria</taxon>
        <taxon>Bacillati</taxon>
        <taxon>Actinomycetota</taxon>
        <taxon>Actinomycetes</taxon>
        <taxon>Mycobacteriales</taxon>
        <taxon>Nocardiaceae</taxon>
        <taxon>Nocardia</taxon>
    </lineage>
</organism>
<dbReference type="Pfam" id="PF14518">
    <property type="entry name" value="Haem_oxygenas_2"/>
    <property type="match status" value="1"/>
</dbReference>